<feature type="transmembrane region" description="Helical" evidence="21">
    <location>
        <begin position="810"/>
        <end position="831"/>
    </location>
</feature>
<keyword evidence="8" id="KW-0479">Metal-binding</keyword>
<comment type="subcellular location">
    <subcellularLocation>
        <location evidence="1">Cell membrane</location>
        <topology evidence="1">Multi-pass membrane protein</topology>
    </subcellularLocation>
</comment>
<feature type="transmembrane region" description="Helical" evidence="21">
    <location>
        <begin position="158"/>
        <end position="181"/>
    </location>
</feature>
<evidence type="ECO:0000313" key="24">
    <source>
        <dbReference type="Proteomes" id="UP000670152"/>
    </source>
</evidence>
<gene>
    <name evidence="23" type="primary">Slc8a1</name>
    <name evidence="23" type="ORF">G6Z77_0005192</name>
</gene>
<evidence type="ECO:0000313" key="23">
    <source>
        <dbReference type="EMBL" id="KAG5337634.1"/>
    </source>
</evidence>
<feature type="transmembrane region" description="Helical" evidence="21">
    <location>
        <begin position="187"/>
        <end position="207"/>
    </location>
</feature>
<keyword evidence="14" id="KW-0915">Sodium</keyword>
<keyword evidence="15" id="KW-0406">Ion transport</keyword>
<feature type="transmembrane region" description="Helical" evidence="21">
    <location>
        <begin position="92"/>
        <end position="113"/>
    </location>
</feature>
<dbReference type="PRINTS" id="PR01259">
    <property type="entry name" value="NACAEXCHNGR"/>
</dbReference>
<feature type="non-terminal residue" evidence="23">
    <location>
        <position position="1"/>
    </location>
</feature>
<dbReference type="EMBL" id="JAANIB010003379">
    <property type="protein sequence ID" value="KAG5337634.1"/>
    <property type="molecule type" value="Genomic_DNA"/>
</dbReference>
<evidence type="ECO:0000256" key="1">
    <source>
        <dbReference type="ARBA" id="ARBA00004651"/>
    </source>
</evidence>
<keyword evidence="17" id="KW-0325">Glycoprotein</keyword>
<keyword evidence="24" id="KW-1185">Reference proteome</keyword>
<dbReference type="OrthoDB" id="418484at2759"/>
<evidence type="ECO:0000256" key="10">
    <source>
        <dbReference type="ARBA" id="ARBA00022737"/>
    </source>
</evidence>
<feature type="transmembrane region" description="Helical" evidence="21">
    <location>
        <begin position="702"/>
        <end position="726"/>
    </location>
</feature>
<dbReference type="SMART" id="SM00237">
    <property type="entry name" value="Calx_beta"/>
    <property type="match status" value="2"/>
</dbReference>
<dbReference type="GO" id="GO:0098703">
    <property type="term" value="P:calcium ion import across plasma membrane"/>
    <property type="evidence" value="ECO:0007669"/>
    <property type="project" value="TreeGrafter"/>
</dbReference>
<evidence type="ECO:0000256" key="20">
    <source>
        <dbReference type="SAM" id="Coils"/>
    </source>
</evidence>
<dbReference type="Gene3D" id="1.20.1420.30">
    <property type="entry name" value="NCX, central ion-binding region"/>
    <property type="match status" value="2"/>
</dbReference>
<feature type="transmembrane region" description="Helical" evidence="21">
    <location>
        <begin position="29"/>
        <end position="50"/>
    </location>
</feature>
<evidence type="ECO:0000256" key="15">
    <source>
        <dbReference type="ARBA" id="ARBA00023065"/>
    </source>
</evidence>
<evidence type="ECO:0000256" key="17">
    <source>
        <dbReference type="ARBA" id="ARBA00023180"/>
    </source>
</evidence>
<evidence type="ECO:0000256" key="9">
    <source>
        <dbReference type="ARBA" id="ARBA00022729"/>
    </source>
</evidence>
<keyword evidence="12" id="KW-0112">Calmodulin-binding</keyword>
<keyword evidence="3" id="KW-0813">Transport</keyword>
<evidence type="ECO:0000256" key="19">
    <source>
        <dbReference type="ARBA" id="ARBA00033667"/>
    </source>
</evidence>
<dbReference type="GO" id="GO:0007154">
    <property type="term" value="P:cell communication"/>
    <property type="evidence" value="ECO:0007669"/>
    <property type="project" value="InterPro"/>
</dbReference>
<feature type="non-terminal residue" evidence="23">
    <location>
        <position position="877"/>
    </location>
</feature>
<keyword evidence="18" id="KW-0739">Sodium transport</keyword>
<evidence type="ECO:0000256" key="5">
    <source>
        <dbReference type="ARBA" id="ARBA00022475"/>
    </source>
</evidence>
<dbReference type="GO" id="GO:0046872">
    <property type="term" value="F:metal ion binding"/>
    <property type="evidence" value="ECO:0007669"/>
    <property type="project" value="UniProtKB-KW"/>
</dbReference>
<evidence type="ECO:0000256" key="18">
    <source>
        <dbReference type="ARBA" id="ARBA00023201"/>
    </source>
</evidence>
<accession>A0A836GCJ0</accession>
<feature type="transmembrane region" description="Helical" evidence="21">
    <location>
        <begin position="125"/>
        <end position="146"/>
    </location>
</feature>
<dbReference type="SUPFAM" id="SSF141072">
    <property type="entry name" value="CalX-like"/>
    <property type="match status" value="2"/>
</dbReference>
<comment type="caution">
    <text evidence="23">The sequence shown here is derived from an EMBL/GenBank/DDBJ whole genome shotgun (WGS) entry which is preliminary data.</text>
</comment>
<keyword evidence="5" id="KW-1003">Cell membrane</keyword>
<feature type="coiled-coil region" evidence="20">
    <location>
        <begin position="334"/>
        <end position="361"/>
    </location>
</feature>
<dbReference type="InterPro" id="IPR004837">
    <property type="entry name" value="NaCa_Exmemb"/>
</dbReference>
<proteinExistence type="inferred from homology"/>
<dbReference type="InterPro" id="IPR044880">
    <property type="entry name" value="NCX_ion-bd_dom_sf"/>
</dbReference>
<evidence type="ECO:0000256" key="11">
    <source>
        <dbReference type="ARBA" id="ARBA00022837"/>
    </source>
</evidence>
<evidence type="ECO:0000259" key="22">
    <source>
        <dbReference type="SMART" id="SM00237"/>
    </source>
</evidence>
<keyword evidence="11" id="KW-0106">Calcium</keyword>
<evidence type="ECO:0000256" key="14">
    <source>
        <dbReference type="ARBA" id="ARBA00023053"/>
    </source>
</evidence>
<dbReference type="NCBIfam" id="TIGR00845">
    <property type="entry name" value="caca"/>
    <property type="match status" value="1"/>
</dbReference>
<dbReference type="AlphaFoldDB" id="A0A836GCJ0"/>
<dbReference type="GO" id="GO:0042383">
    <property type="term" value="C:sarcolemma"/>
    <property type="evidence" value="ECO:0007669"/>
    <property type="project" value="TreeGrafter"/>
</dbReference>
<comment type="catalytic activity">
    <reaction evidence="19">
        <text>Ca(2+)(in) + 3 Na(+)(out) = Ca(2+)(out) + 3 Na(+)(in)</text>
        <dbReference type="Rhea" id="RHEA:69955"/>
        <dbReference type="ChEBI" id="CHEBI:29101"/>
        <dbReference type="ChEBI" id="CHEBI:29108"/>
    </reaction>
</comment>
<dbReference type="Pfam" id="PF03160">
    <property type="entry name" value="Calx-beta"/>
    <property type="match status" value="1"/>
</dbReference>
<keyword evidence="9" id="KW-0732">Signal</keyword>
<dbReference type="Proteomes" id="UP000670152">
    <property type="component" value="Unassembled WGS sequence"/>
</dbReference>
<feature type="domain" description="Calx-beta" evidence="22">
    <location>
        <begin position="351"/>
        <end position="453"/>
    </location>
</feature>
<keyword evidence="16 21" id="KW-0472">Membrane</keyword>
<evidence type="ECO:0000256" key="12">
    <source>
        <dbReference type="ARBA" id="ARBA00022860"/>
    </source>
</evidence>
<dbReference type="Pfam" id="PF16494">
    <property type="entry name" value="Na_Ca_ex_C"/>
    <property type="match status" value="1"/>
</dbReference>
<dbReference type="InterPro" id="IPR003644">
    <property type="entry name" value="Calx_beta"/>
</dbReference>
<evidence type="ECO:0000256" key="7">
    <source>
        <dbReference type="ARBA" id="ARBA00022692"/>
    </source>
</evidence>
<evidence type="ECO:0000256" key="3">
    <source>
        <dbReference type="ARBA" id="ARBA00022448"/>
    </source>
</evidence>
<dbReference type="GO" id="GO:0030424">
    <property type="term" value="C:axon"/>
    <property type="evidence" value="ECO:0007669"/>
    <property type="project" value="TreeGrafter"/>
</dbReference>
<dbReference type="GO" id="GO:0005432">
    <property type="term" value="F:calcium:sodium antiporter activity"/>
    <property type="evidence" value="ECO:0007669"/>
    <property type="project" value="InterPro"/>
</dbReference>
<dbReference type="Gene3D" id="2.60.40.2030">
    <property type="match status" value="2"/>
</dbReference>
<keyword evidence="7 21" id="KW-0812">Transmembrane</keyword>
<comment type="similarity">
    <text evidence="2">Belongs to the Ca(2+):cation antiporter (CaCA) (TC 2.A.19) family. SLC8 subfamily.</text>
</comment>
<reference evidence="23 24" key="1">
    <citation type="submission" date="2020-02" db="EMBL/GenBank/DDBJ databases">
        <title>Relaxed selection underlies rapid genomic changes in the transitions from sociality to social parasitism in ants.</title>
        <authorList>
            <person name="Bi X."/>
        </authorList>
    </citation>
    <scope>NUCLEOTIDE SEQUENCE [LARGE SCALE GENOMIC DNA]</scope>
    <source>
        <strain evidence="23">BGI-DK2014b</strain>
        <tissue evidence="23">Whole body</tissue>
    </source>
</reference>
<dbReference type="GO" id="GO:0005516">
    <property type="term" value="F:calmodulin binding"/>
    <property type="evidence" value="ECO:0007669"/>
    <property type="project" value="UniProtKB-KW"/>
</dbReference>
<keyword evidence="6" id="KW-0109">Calcium transport</keyword>
<keyword evidence="10" id="KW-0677">Repeat</keyword>
<evidence type="ECO:0000256" key="4">
    <source>
        <dbReference type="ARBA" id="ARBA00022449"/>
    </source>
</evidence>
<keyword evidence="13 21" id="KW-1133">Transmembrane helix</keyword>
<dbReference type="InterPro" id="IPR051171">
    <property type="entry name" value="CaCA"/>
</dbReference>
<evidence type="ECO:0000256" key="16">
    <source>
        <dbReference type="ARBA" id="ARBA00023136"/>
    </source>
</evidence>
<name>A0A836GCJ0_9HYME</name>
<dbReference type="FunFam" id="1.20.1420.30:FF:000001">
    <property type="entry name" value="sodium/calcium exchanger 1 isoform X1"/>
    <property type="match status" value="1"/>
</dbReference>
<feature type="transmembrane region" description="Helical" evidence="21">
    <location>
        <begin position="852"/>
        <end position="874"/>
    </location>
</feature>
<sequence length="877" mass="97153">MSGNYSVRCEPGLMIPLWRPENNLHLIDVIFRGLVYFFLLLYLFIGVSIISDRFMAAIEVITSKEKELVVRRHGREPQIIVVRVWNETVANLTLMALGSSAPEILLSIIEIWAKNFQAGELGPGTIVGSAAYNLFVIISLCVFVIPNGETRKIKHLRVFFVTATWSIFAYVWLYVILAVSSPGVLEIWEGILTFAFFPATVLTAYVADRRLLIYKYLHKGYRMNKRGVIVQAEAGDSEMGVELEIKPQQDGFHSMVDRLADGDSPEAREFEQTRRDYINTLKELRKKYPTLALEQLEVMAHEEVLGKGPKSRAFYRVQATRKMVGAGNLSRKISERAQSDLSEVKAELQKAEAESIDIEHVNAMRVFFEPGHYTVMENVGTFEVGVSRAGGDLSRPCTVDYCTEDGSAEAGSDYVSAKGTLTFESGETMKTIKLSVIDDELFEEDEHFYVRLSNVSQPAMLVSPSLATVMILDDDHSGIFGFPERDVELVESVGQHPLRVVRYSGARGRVIIPYRTMEGTAKPGKQYVHTEGSLTFEDNQTEKVINLEIIEEDSYEKDALFYVELGEPVLQGVSPALIDLINCHSTEAGIAAAAELKQPEERTEEEKMALLGRPRLGEVFRAQIRIKESKEFKNTVDKLVQRANASIILGTSSWKEQFMEALTVSRGDEDDAEGPSVMDYLMHFLTIFWKVLFAFVPPTDIAGGYLCFIVSILGIGVVTAIIGDVASYFGCTLGIKDSVTAIVFVALGTSIPDTFASKVAACQDKYADASVGNVTGSNAVNVFLGIGVAWSIAAIYRACHSEPFLVEPGNLAFSVTLFCSEACFVIVVLLVRRVKSIGGELGGPFIPKLITSVFLFSLWLLYLIMSTLEAYGVIQGF</sequence>
<evidence type="ECO:0000256" key="6">
    <source>
        <dbReference type="ARBA" id="ARBA00022568"/>
    </source>
</evidence>
<keyword evidence="20" id="KW-0175">Coiled coil</keyword>
<evidence type="ECO:0000256" key="13">
    <source>
        <dbReference type="ARBA" id="ARBA00022989"/>
    </source>
</evidence>
<organism evidence="23 24">
    <name type="scientific">Acromyrmex heyeri</name>
    <dbReference type="NCBI Taxonomy" id="230685"/>
    <lineage>
        <taxon>Eukaryota</taxon>
        <taxon>Metazoa</taxon>
        <taxon>Ecdysozoa</taxon>
        <taxon>Arthropoda</taxon>
        <taxon>Hexapoda</taxon>
        <taxon>Insecta</taxon>
        <taxon>Pterygota</taxon>
        <taxon>Neoptera</taxon>
        <taxon>Endopterygota</taxon>
        <taxon>Hymenoptera</taxon>
        <taxon>Apocrita</taxon>
        <taxon>Aculeata</taxon>
        <taxon>Formicoidea</taxon>
        <taxon>Formicidae</taxon>
        <taxon>Myrmicinae</taxon>
        <taxon>Acromyrmex</taxon>
    </lineage>
</organism>
<feature type="domain" description="Calx-beta" evidence="22">
    <location>
        <begin position="467"/>
        <end position="566"/>
    </location>
</feature>
<protein>
    <submittedName>
        <fullName evidence="23">NAC1 protein</fullName>
    </submittedName>
</protein>
<evidence type="ECO:0000256" key="8">
    <source>
        <dbReference type="ARBA" id="ARBA00022723"/>
    </source>
</evidence>
<evidence type="ECO:0000256" key="2">
    <source>
        <dbReference type="ARBA" id="ARBA00007489"/>
    </source>
</evidence>
<evidence type="ECO:0000256" key="21">
    <source>
        <dbReference type="SAM" id="Phobius"/>
    </source>
</evidence>
<keyword evidence="4" id="KW-0050">Antiport</keyword>
<dbReference type="InterPro" id="IPR004836">
    <property type="entry name" value="Na_Ca_Ex"/>
</dbReference>
<feature type="transmembrane region" description="Helical" evidence="21">
    <location>
        <begin position="779"/>
        <end position="798"/>
    </location>
</feature>
<dbReference type="GO" id="GO:0098794">
    <property type="term" value="C:postsynapse"/>
    <property type="evidence" value="ECO:0007669"/>
    <property type="project" value="TreeGrafter"/>
</dbReference>
<dbReference type="InterPro" id="IPR038081">
    <property type="entry name" value="CalX-like_sf"/>
</dbReference>
<dbReference type="InterPro" id="IPR032452">
    <property type="entry name" value="Na_Ca_Ex_C-exten"/>
</dbReference>
<dbReference type="Pfam" id="PF01699">
    <property type="entry name" value="Na_Ca_ex"/>
    <property type="match status" value="2"/>
</dbReference>
<dbReference type="PANTHER" id="PTHR11878:SF65">
    <property type="entry name" value="NA_CA-EXCHANGE PROTEIN, ISOFORM G"/>
    <property type="match status" value="1"/>
</dbReference>
<dbReference type="PANTHER" id="PTHR11878">
    <property type="entry name" value="SODIUM/CALCIUM EXCHANGER"/>
    <property type="match status" value="1"/>
</dbReference>